<dbReference type="AlphaFoldDB" id="F0WWC8"/>
<accession>F0WWC8</accession>
<organism evidence="1">
    <name type="scientific">Albugo laibachii Nc14</name>
    <dbReference type="NCBI Taxonomy" id="890382"/>
    <lineage>
        <taxon>Eukaryota</taxon>
        <taxon>Sar</taxon>
        <taxon>Stramenopiles</taxon>
        <taxon>Oomycota</taxon>
        <taxon>Peronosporomycetes</taxon>
        <taxon>Albuginales</taxon>
        <taxon>Albuginaceae</taxon>
        <taxon>Albugo</taxon>
    </lineage>
</organism>
<dbReference type="EMBL" id="FR824363">
    <property type="protein sequence ID" value="CCA25748.1"/>
    <property type="molecule type" value="Genomic_DNA"/>
</dbReference>
<reference evidence="1" key="2">
    <citation type="submission" date="2011-02" db="EMBL/GenBank/DDBJ databases">
        <authorList>
            <person name="MacLean D."/>
        </authorList>
    </citation>
    <scope>NUCLEOTIDE SEQUENCE</scope>
</reference>
<sequence length="158" mass="17922">MDVQLQDADSRVIRLLTDFYAILDAQDMDGLAEDEPVDAVQILVRAFQPIAFRQTVQSQLKKSIHKKLENSVPAVVDWLTEKLDHFLVFEAHIPEAREKSAVSGRKLFKRSVKPPSQWPNQATRNTSLEIGETTKRSVSNVAQKSIGYHNVLTLVKRK</sequence>
<evidence type="ECO:0000313" key="1">
    <source>
        <dbReference type="EMBL" id="CCA25748.1"/>
    </source>
</evidence>
<protein>
    <submittedName>
        <fullName evidence="1">Uncharacterized protein AlNc14C318G10563</fullName>
    </submittedName>
</protein>
<reference evidence="1" key="1">
    <citation type="journal article" date="2011" name="PLoS Biol.">
        <title>Gene gain and loss during evolution of obligate parasitism in the white rust pathogen of Arabidopsis thaliana.</title>
        <authorList>
            <person name="Kemen E."/>
            <person name="Gardiner A."/>
            <person name="Schultz-Larsen T."/>
            <person name="Kemen A.C."/>
            <person name="Balmuth A.L."/>
            <person name="Robert-Seilaniantz A."/>
            <person name="Bailey K."/>
            <person name="Holub E."/>
            <person name="Studholme D.J."/>
            <person name="Maclean D."/>
            <person name="Jones J.D."/>
        </authorList>
    </citation>
    <scope>NUCLEOTIDE SEQUENCE</scope>
</reference>
<name>F0WWC8_9STRA</name>
<dbReference type="HOGENOM" id="CLU_1681144_0_0_1"/>
<proteinExistence type="predicted"/>
<gene>
    <name evidence="1" type="primary">AlNc14C318G10563</name>
    <name evidence="1" type="ORF">ALNC14_118920</name>
</gene>